<dbReference type="SMART" id="SM00292">
    <property type="entry name" value="BRCT"/>
    <property type="match status" value="1"/>
</dbReference>
<comment type="function">
    <text evidence="1 10">DNA ligase that catalyzes the formation of phosphodiester linkages between 5'-phosphoryl and 3'-hydroxyl groups in double-stranded DNA using NAD as a coenzyme and as the energy source for the reaction. It is essential for DNA replication and repair of damaged DNA.</text>
</comment>
<dbReference type="InterPro" id="IPR012340">
    <property type="entry name" value="NA-bd_OB-fold"/>
</dbReference>
<dbReference type="InterPro" id="IPR013840">
    <property type="entry name" value="DNAligase_N"/>
</dbReference>
<dbReference type="GO" id="GO:0046872">
    <property type="term" value="F:metal ion binding"/>
    <property type="evidence" value="ECO:0007669"/>
    <property type="project" value="UniProtKB-KW"/>
</dbReference>
<dbReference type="Pfam" id="PF00533">
    <property type="entry name" value="BRCT"/>
    <property type="match status" value="1"/>
</dbReference>
<dbReference type="SMART" id="SM00532">
    <property type="entry name" value="LIGANc"/>
    <property type="match status" value="1"/>
</dbReference>
<dbReference type="PIRSF" id="PIRSF001604">
    <property type="entry name" value="LigA"/>
    <property type="match status" value="1"/>
</dbReference>
<dbReference type="PANTHER" id="PTHR23389">
    <property type="entry name" value="CHROMOSOME TRANSMISSION FIDELITY FACTOR 18"/>
    <property type="match status" value="1"/>
</dbReference>
<dbReference type="InterPro" id="IPR010994">
    <property type="entry name" value="RuvA_2-like"/>
</dbReference>
<dbReference type="PANTHER" id="PTHR23389:SF9">
    <property type="entry name" value="DNA LIGASE"/>
    <property type="match status" value="1"/>
</dbReference>
<dbReference type="Gene3D" id="3.30.470.30">
    <property type="entry name" value="DNA ligase/mRNA capping enzyme"/>
    <property type="match status" value="1"/>
</dbReference>
<evidence type="ECO:0000313" key="13">
    <source>
        <dbReference type="Proteomes" id="UP000476411"/>
    </source>
</evidence>
<dbReference type="GO" id="GO:0005829">
    <property type="term" value="C:cytosol"/>
    <property type="evidence" value="ECO:0007669"/>
    <property type="project" value="TreeGrafter"/>
</dbReference>
<dbReference type="SUPFAM" id="SSF47781">
    <property type="entry name" value="RuvA domain 2-like"/>
    <property type="match status" value="1"/>
</dbReference>
<dbReference type="EMBL" id="CP048113">
    <property type="protein sequence ID" value="QHS61974.1"/>
    <property type="molecule type" value="Genomic_DNA"/>
</dbReference>
<feature type="binding site" evidence="10">
    <location>
        <position position="138"/>
    </location>
    <ligand>
        <name>NAD(+)</name>
        <dbReference type="ChEBI" id="CHEBI:57540"/>
    </ligand>
</feature>
<evidence type="ECO:0000256" key="2">
    <source>
        <dbReference type="ARBA" id="ARBA00022598"/>
    </source>
</evidence>
<evidence type="ECO:0000256" key="9">
    <source>
        <dbReference type="ARBA" id="ARBA00034005"/>
    </source>
</evidence>
<keyword evidence="13" id="KW-1185">Reference proteome</keyword>
<dbReference type="GO" id="GO:0003911">
    <property type="term" value="F:DNA ligase (NAD+) activity"/>
    <property type="evidence" value="ECO:0007669"/>
    <property type="project" value="UniProtKB-UniRule"/>
</dbReference>
<keyword evidence="4 10" id="KW-0479">Metal-binding</keyword>
<feature type="binding site" evidence="10">
    <location>
        <position position="441"/>
    </location>
    <ligand>
        <name>Zn(2+)</name>
        <dbReference type="ChEBI" id="CHEBI:29105"/>
    </ligand>
</feature>
<dbReference type="SUPFAM" id="SSF50249">
    <property type="entry name" value="Nucleic acid-binding proteins"/>
    <property type="match status" value="1"/>
</dbReference>
<feature type="binding site" evidence="10">
    <location>
        <position position="323"/>
    </location>
    <ligand>
        <name>NAD(+)</name>
        <dbReference type="ChEBI" id="CHEBI:57540"/>
    </ligand>
</feature>
<evidence type="ECO:0000259" key="11">
    <source>
        <dbReference type="PROSITE" id="PS50172"/>
    </source>
</evidence>
<dbReference type="HAMAP" id="MF_01588">
    <property type="entry name" value="DNA_ligase_A"/>
    <property type="match status" value="1"/>
</dbReference>
<evidence type="ECO:0000256" key="1">
    <source>
        <dbReference type="ARBA" id="ARBA00004067"/>
    </source>
</evidence>
<gene>
    <name evidence="10 12" type="primary">ligA</name>
    <name evidence="12" type="ORF">GWR21_20910</name>
</gene>
<keyword evidence="7 10" id="KW-0520">NAD</keyword>
<evidence type="ECO:0000256" key="4">
    <source>
        <dbReference type="ARBA" id="ARBA00022723"/>
    </source>
</evidence>
<dbReference type="PROSITE" id="PS50172">
    <property type="entry name" value="BRCT"/>
    <property type="match status" value="1"/>
</dbReference>
<dbReference type="CDD" id="cd00114">
    <property type="entry name" value="LIGANc"/>
    <property type="match status" value="1"/>
</dbReference>
<dbReference type="Gene3D" id="3.40.50.10190">
    <property type="entry name" value="BRCT domain"/>
    <property type="match status" value="1"/>
</dbReference>
<sequence length="709" mass="79788">MYTKEIEITLLQLAKDLLRKLQQKESIQDLDGTLEGLRRVIIYNDWRYYVQSDPVLSDYEYDQLFAWLKELETANPDKISADSPTQRVAQGNGKNFPTVQHLVPMLSLENSYNAEDLNDWDRKNREQSKLEEIEYCIEPKFDGASISLIFENDILSRGATRGDGVSGEEITRNIYQISSVPKKADFSKYGIQSIEIRGEVLINKDTFKKQNEQRVAENLQPLANPRNAASGSLRMVDPREVAKRGLDAFLYHMSYHVMEPGKTEPKEITTHSNTLQLFADLGFRSPAKEMKVVKGIQAVIDYVLEFEKERDNLPYEIDGMVIKVNDYELQDRLGMTTHHPRWAMAYKFKARQATSKLRKVEFQVGRTGSVTPVAKIDPVPIGGVTVGSISLFNEDVVREKDLKIGDTVLVERAGDVIPYIVKSLADMRDGSEEDIKFPTHCPVCNDPLFKPEGESVWRCVNLNCEAQVVERMIHFVSKDAMDIRSLGESNVKKFYALGLMKDIPGIYKIDFAKLEQLEGFGKKSLTNLQSAIEQSKTQPLHRLIFGLGVRYVGETTAKTLANACNHLLDFKGWTEEQLLALEDIGPKVAGSISQFFQLHDNIQMLEELESLGLNLKSNKADHSSGGSLNGLNFLFTGTLNKLKRSDAEEMVEQQGGKILSGVSSKLNFLIVGDDAGSKLEKAKKINTIRILSEDEFLQLIASQTPVSES</sequence>
<reference evidence="12 13" key="1">
    <citation type="submission" date="2020-01" db="EMBL/GenBank/DDBJ databases">
        <title>Complete genome sequence of Chitinophaga sp. H33E-04 isolated from quinoa roots.</title>
        <authorList>
            <person name="Weon H.-Y."/>
            <person name="Lee S.A."/>
        </authorList>
    </citation>
    <scope>NUCLEOTIDE SEQUENCE [LARGE SCALE GENOMIC DNA]</scope>
    <source>
        <strain evidence="12 13">H33E-04</strain>
    </source>
</reference>
<evidence type="ECO:0000256" key="5">
    <source>
        <dbReference type="ARBA" id="ARBA00022763"/>
    </source>
</evidence>
<name>A0A6B9ZKP3_9BACT</name>
<dbReference type="InterPro" id="IPR041663">
    <property type="entry name" value="DisA/LigA_HHH"/>
</dbReference>
<feature type="binding site" evidence="10">
    <location>
        <position position="199"/>
    </location>
    <ligand>
        <name>NAD(+)</name>
        <dbReference type="ChEBI" id="CHEBI:57540"/>
    </ligand>
</feature>
<organism evidence="12 13">
    <name type="scientific">Chitinophaga agri</name>
    <dbReference type="NCBI Taxonomy" id="2703787"/>
    <lineage>
        <taxon>Bacteria</taxon>
        <taxon>Pseudomonadati</taxon>
        <taxon>Bacteroidota</taxon>
        <taxon>Chitinophagia</taxon>
        <taxon>Chitinophagales</taxon>
        <taxon>Chitinophagaceae</taxon>
        <taxon>Chitinophaga</taxon>
    </lineage>
</organism>
<protein>
    <recommendedName>
        <fullName evidence="10">DNA ligase</fullName>
        <ecNumber evidence="10">6.5.1.2</ecNumber>
    </recommendedName>
    <alternativeName>
        <fullName evidence="10">Polydeoxyribonucleotide synthase [NAD(+)]</fullName>
    </alternativeName>
</protein>
<dbReference type="Gene3D" id="2.40.50.140">
    <property type="entry name" value="Nucleic acid-binding proteins"/>
    <property type="match status" value="1"/>
</dbReference>
<dbReference type="Pfam" id="PF03120">
    <property type="entry name" value="OB_DNA_ligase"/>
    <property type="match status" value="1"/>
</dbReference>
<dbReference type="SUPFAM" id="SSF52113">
    <property type="entry name" value="BRCT domain"/>
    <property type="match status" value="1"/>
</dbReference>
<dbReference type="InterPro" id="IPR004149">
    <property type="entry name" value="Znf_DNAligase_C4"/>
</dbReference>
<evidence type="ECO:0000256" key="10">
    <source>
        <dbReference type="HAMAP-Rule" id="MF_01588"/>
    </source>
</evidence>
<feature type="binding site" evidence="10">
    <location>
        <position position="444"/>
    </location>
    <ligand>
        <name>Zn(2+)</name>
        <dbReference type="ChEBI" id="CHEBI:29105"/>
    </ligand>
</feature>
<dbReference type="InterPro" id="IPR036420">
    <property type="entry name" value="BRCT_dom_sf"/>
</dbReference>
<evidence type="ECO:0000256" key="8">
    <source>
        <dbReference type="ARBA" id="ARBA00023204"/>
    </source>
</evidence>
<dbReference type="GO" id="GO:0006260">
    <property type="term" value="P:DNA replication"/>
    <property type="evidence" value="ECO:0007669"/>
    <property type="project" value="UniProtKB-KW"/>
</dbReference>
<keyword evidence="2 10" id="KW-0436">Ligase</keyword>
<feature type="binding site" evidence="10">
    <location>
        <position position="161"/>
    </location>
    <ligand>
        <name>NAD(+)</name>
        <dbReference type="ChEBI" id="CHEBI:57540"/>
    </ligand>
</feature>
<dbReference type="SUPFAM" id="SSF56091">
    <property type="entry name" value="DNA ligase/mRNA capping enzyme, catalytic domain"/>
    <property type="match status" value="1"/>
</dbReference>
<dbReference type="CDD" id="cd17748">
    <property type="entry name" value="BRCT_DNA_ligase_like"/>
    <property type="match status" value="1"/>
</dbReference>
<keyword evidence="3 10" id="KW-0235">DNA replication</keyword>
<proteinExistence type="inferred from homology"/>
<dbReference type="Proteomes" id="UP000476411">
    <property type="component" value="Chromosome"/>
</dbReference>
<dbReference type="AlphaFoldDB" id="A0A6B9ZKP3"/>
<keyword evidence="6 10" id="KW-0862">Zinc</keyword>
<evidence type="ECO:0000313" key="12">
    <source>
        <dbReference type="EMBL" id="QHS61974.1"/>
    </source>
</evidence>
<keyword evidence="10" id="KW-0464">Manganese</keyword>
<dbReference type="InterPro" id="IPR001679">
    <property type="entry name" value="DNA_ligase"/>
</dbReference>
<accession>A0A6B9ZKP3</accession>
<keyword evidence="5 10" id="KW-0227">DNA damage</keyword>
<dbReference type="InterPro" id="IPR004150">
    <property type="entry name" value="NAD_DNA_ligase_OB"/>
</dbReference>
<keyword evidence="8 10" id="KW-0234">DNA repair</keyword>
<feature type="binding site" evidence="10">
    <location>
        <begin position="107"/>
        <end position="108"/>
    </location>
    <ligand>
        <name>NAD(+)</name>
        <dbReference type="ChEBI" id="CHEBI:57540"/>
    </ligand>
</feature>
<dbReference type="Gene3D" id="1.10.150.20">
    <property type="entry name" value="5' to 3' exonuclease, C-terminal subdomain"/>
    <property type="match status" value="2"/>
</dbReference>
<keyword evidence="10" id="KW-0460">Magnesium</keyword>
<dbReference type="EC" id="6.5.1.2" evidence="10"/>
<dbReference type="InterPro" id="IPR001357">
    <property type="entry name" value="BRCT_dom"/>
</dbReference>
<comment type="catalytic activity">
    <reaction evidence="9 10">
        <text>NAD(+) + (deoxyribonucleotide)n-3'-hydroxyl + 5'-phospho-(deoxyribonucleotide)m = (deoxyribonucleotide)n+m + AMP + beta-nicotinamide D-nucleotide.</text>
        <dbReference type="EC" id="6.5.1.2"/>
    </reaction>
</comment>
<dbReference type="Gene3D" id="1.10.287.610">
    <property type="entry name" value="Helix hairpin bin"/>
    <property type="match status" value="1"/>
</dbReference>
<dbReference type="Gene3D" id="6.20.10.30">
    <property type="match status" value="1"/>
</dbReference>
<feature type="binding site" evidence="10">
    <location>
        <position position="347"/>
    </location>
    <ligand>
        <name>NAD(+)</name>
        <dbReference type="ChEBI" id="CHEBI:57540"/>
    </ligand>
</feature>
<feature type="binding site" evidence="10">
    <location>
        <begin position="58"/>
        <end position="62"/>
    </location>
    <ligand>
        <name>NAD(+)</name>
        <dbReference type="ChEBI" id="CHEBI:57540"/>
    </ligand>
</feature>
<dbReference type="Pfam" id="PF03119">
    <property type="entry name" value="DNA_ligase_ZBD"/>
    <property type="match status" value="1"/>
</dbReference>
<comment type="caution">
    <text evidence="10">Lacks conserved residue(s) required for the propagation of feature annotation.</text>
</comment>
<evidence type="ECO:0000256" key="7">
    <source>
        <dbReference type="ARBA" id="ARBA00023027"/>
    </source>
</evidence>
<feature type="active site" description="N6-AMP-lysine intermediate" evidence="10">
    <location>
        <position position="140"/>
    </location>
</feature>
<feature type="binding site" evidence="10">
    <location>
        <position position="464"/>
    </location>
    <ligand>
        <name>Zn(2+)</name>
        <dbReference type="ChEBI" id="CHEBI:29105"/>
    </ligand>
</feature>
<dbReference type="NCBIfam" id="TIGR00575">
    <property type="entry name" value="dnlj"/>
    <property type="match status" value="1"/>
</dbReference>
<dbReference type="InterPro" id="IPR013839">
    <property type="entry name" value="DNAligase_adenylation"/>
</dbReference>
<feature type="domain" description="BRCT" evidence="11">
    <location>
        <begin position="623"/>
        <end position="709"/>
    </location>
</feature>
<dbReference type="NCBIfam" id="NF005932">
    <property type="entry name" value="PRK07956.1"/>
    <property type="match status" value="1"/>
</dbReference>
<evidence type="ECO:0000256" key="3">
    <source>
        <dbReference type="ARBA" id="ARBA00022705"/>
    </source>
</evidence>
<dbReference type="GO" id="GO:0006281">
    <property type="term" value="P:DNA repair"/>
    <property type="evidence" value="ECO:0007669"/>
    <property type="project" value="UniProtKB-KW"/>
</dbReference>
<evidence type="ECO:0000256" key="6">
    <source>
        <dbReference type="ARBA" id="ARBA00022833"/>
    </source>
</evidence>
<comment type="cofactor">
    <cofactor evidence="10">
        <name>Mg(2+)</name>
        <dbReference type="ChEBI" id="CHEBI:18420"/>
    </cofactor>
    <cofactor evidence="10">
        <name>Mn(2+)</name>
        <dbReference type="ChEBI" id="CHEBI:29035"/>
    </cofactor>
</comment>
<dbReference type="Pfam" id="PF12826">
    <property type="entry name" value="HHH_2"/>
    <property type="match status" value="1"/>
</dbReference>
<dbReference type="Pfam" id="PF01653">
    <property type="entry name" value="DNA_ligase_aden"/>
    <property type="match status" value="1"/>
</dbReference>
<dbReference type="KEGG" id="chih:GWR21_20910"/>
<comment type="similarity">
    <text evidence="10">Belongs to the NAD-dependent DNA ligase family. LigA subfamily.</text>
</comment>